<evidence type="ECO:0000256" key="1">
    <source>
        <dbReference type="SAM" id="SignalP"/>
    </source>
</evidence>
<feature type="signal peptide" evidence="1">
    <location>
        <begin position="1"/>
        <end position="23"/>
    </location>
</feature>
<dbReference type="OrthoDB" id="1935856at2"/>
<dbReference type="InterPro" id="IPR007253">
    <property type="entry name" value="Cell_wall-bd_2"/>
</dbReference>
<protein>
    <submittedName>
        <fullName evidence="2">N-acetylmuramoyl-L-alanine amidase LytC</fullName>
        <ecNumber evidence="2">3.5.1.28</ecNumber>
    </submittedName>
</protein>
<dbReference type="Proteomes" id="UP000076603">
    <property type="component" value="Unassembled WGS sequence"/>
</dbReference>
<dbReference type="AlphaFoldDB" id="A0A161XAU2"/>
<dbReference type="STRING" id="1121326.CLMAG_31450"/>
<keyword evidence="3" id="KW-1185">Reference proteome</keyword>
<keyword evidence="2" id="KW-0378">Hydrolase</keyword>
<keyword evidence="1" id="KW-0732">Signal</keyword>
<dbReference type="Gene3D" id="3.40.50.12090">
    <property type="match status" value="3"/>
</dbReference>
<feature type="chain" id="PRO_5010215992" evidence="1">
    <location>
        <begin position="24"/>
        <end position="544"/>
    </location>
</feature>
<evidence type="ECO:0000313" key="2">
    <source>
        <dbReference type="EMBL" id="KZL91386.1"/>
    </source>
</evidence>
<gene>
    <name evidence="2" type="primary">lytC_18</name>
    <name evidence="2" type="ORF">CLMAG_31450</name>
</gene>
<name>A0A161XAU2_9CLOT</name>
<reference evidence="2 3" key="1">
    <citation type="submission" date="2016-04" db="EMBL/GenBank/DDBJ databases">
        <title>Genome sequence of Clostridium magnum DSM 2767.</title>
        <authorList>
            <person name="Poehlein A."/>
            <person name="Uhlig R."/>
            <person name="Fischer R."/>
            <person name="Bahl H."/>
            <person name="Daniel R."/>
        </authorList>
    </citation>
    <scope>NUCLEOTIDE SEQUENCE [LARGE SCALE GENOMIC DNA]</scope>
    <source>
        <strain evidence="2 3">DSM 2767</strain>
    </source>
</reference>
<evidence type="ECO:0000313" key="3">
    <source>
        <dbReference type="Proteomes" id="UP000076603"/>
    </source>
</evidence>
<proteinExistence type="predicted"/>
<dbReference type="EMBL" id="LWAE01000003">
    <property type="protein sequence ID" value="KZL91386.1"/>
    <property type="molecule type" value="Genomic_DNA"/>
</dbReference>
<dbReference type="InterPro" id="IPR051922">
    <property type="entry name" value="Bact_Sporulation_Assoc"/>
</dbReference>
<organism evidence="2 3">
    <name type="scientific">Clostridium magnum DSM 2767</name>
    <dbReference type="NCBI Taxonomy" id="1121326"/>
    <lineage>
        <taxon>Bacteria</taxon>
        <taxon>Bacillati</taxon>
        <taxon>Bacillota</taxon>
        <taxon>Clostridia</taxon>
        <taxon>Eubacteriales</taxon>
        <taxon>Clostridiaceae</taxon>
        <taxon>Clostridium</taxon>
    </lineage>
</organism>
<dbReference type="PANTHER" id="PTHR30032">
    <property type="entry name" value="N-ACETYLMURAMOYL-L-ALANINE AMIDASE-RELATED"/>
    <property type="match status" value="1"/>
</dbReference>
<dbReference type="PATRIC" id="fig|1121326.3.peg.3173"/>
<dbReference type="PANTHER" id="PTHR30032:SF8">
    <property type="entry name" value="GERMINATION-SPECIFIC N-ACETYLMURAMOYL-L-ALANINE AMIDASE"/>
    <property type="match status" value="1"/>
</dbReference>
<sequence length="544" mass="59912">MKKIITLVASFAIIFGASNLVMARTNYNVNRIYGENRYKTSINISKNFSNDKVDNVIIASGNNFPDALAGSVLSKKLNAPILLVDKDIEGSRDSIEYIQDHLSTNGTIYILGGNASVSESYVNYIKSLGYNNVVRLGGKNRFDTNNSIVNFMNIEKGTPIVIANAYGFADALSVSSVAGSKGYPILMSDSKKLSEQIKEQIRNIQPSQVYLIGGQGSLSDNIISEVKDLVPSLDNNIVRIGGNSRYDTSLEICKYFNLNSETAVIANGQNFPDALSGSTLASKENAPIILTDGKDISKQKKYIDGTDYKNLIILGGTGAVSQLSEDLLSGAISELDIIKSKSLYSFDMNDDNGQNYTINIFSDDNQIKEASYFSDEDWAYVWAGASEGDKLSRGHYKIALSKGGEGNPEIYDVDNNKELTLNLSRELIRIHKNTQEGQPDFLLMGAPQSSNASAIEVYYIKNGQLQLANFVAGGESSDYAYTFNSASLFFKQKENNFFETSSYDNVESFGFYIESWKFSLDSGDFSLLGDRFMSMDDYVNYSQD</sequence>
<dbReference type="EC" id="3.5.1.28" evidence="2"/>
<accession>A0A161XAU2</accession>
<dbReference type="Pfam" id="PF04122">
    <property type="entry name" value="CW_binding_2"/>
    <property type="match status" value="3"/>
</dbReference>
<dbReference type="GO" id="GO:0008745">
    <property type="term" value="F:N-acetylmuramoyl-L-alanine amidase activity"/>
    <property type="evidence" value="ECO:0007669"/>
    <property type="project" value="UniProtKB-EC"/>
</dbReference>
<comment type="caution">
    <text evidence="2">The sequence shown here is derived from an EMBL/GenBank/DDBJ whole genome shotgun (WGS) entry which is preliminary data.</text>
</comment>
<dbReference type="RefSeq" id="WP_066624020.1">
    <property type="nucleotide sequence ID" value="NZ_FQXL01000005.1"/>
</dbReference>